<gene>
    <name evidence="2" type="ordered locus">ROP_24680</name>
</gene>
<feature type="transmembrane region" description="Helical" evidence="1">
    <location>
        <begin position="43"/>
        <end position="63"/>
    </location>
</feature>
<name>C1B3L7_RHOOB</name>
<dbReference type="AlphaFoldDB" id="C1B3L7"/>
<dbReference type="HOGENOM" id="CLU_066823_0_0_11"/>
<dbReference type="EMBL" id="AP011115">
    <property type="protein sequence ID" value="BAH50715.1"/>
    <property type="molecule type" value="Genomic_DNA"/>
</dbReference>
<proteinExistence type="predicted"/>
<accession>C1B3L7</accession>
<evidence type="ECO:0000313" key="3">
    <source>
        <dbReference type="Proteomes" id="UP000002212"/>
    </source>
</evidence>
<dbReference type="STRING" id="632772.ROP_24680"/>
<protein>
    <submittedName>
        <fullName evidence="2">Hypothetical membrane protein</fullName>
    </submittedName>
</protein>
<dbReference type="InterPro" id="IPR021424">
    <property type="entry name" value="PorA"/>
</dbReference>
<dbReference type="Proteomes" id="UP000002212">
    <property type="component" value="Chromosome"/>
</dbReference>
<organism evidence="2 3">
    <name type="scientific">Rhodococcus opacus (strain B4)</name>
    <dbReference type="NCBI Taxonomy" id="632772"/>
    <lineage>
        <taxon>Bacteria</taxon>
        <taxon>Bacillati</taxon>
        <taxon>Actinomycetota</taxon>
        <taxon>Actinomycetes</taxon>
        <taxon>Mycobacteriales</taxon>
        <taxon>Nocardiaceae</taxon>
        <taxon>Rhodococcus</taxon>
    </lineage>
</organism>
<sequence>MQRIRAEHDPPAVGFHSGAGGAVSIAHHTHNEEFCMSIRRSSIVLLVVGLALIVAAGVIRFVALPSLTKLPADLSQGQKYEGTMSALNPQAFAANDLANLITPEMPITADRSLTVDATDGDTAIVTSNTAITLPDGSTQKDVHRYAVSRVDFAPVQLTDEQKQTLIPAADKATFEDHEGIAFSFPMGPSEDGNLLYDAVTRSGQAATYVDSGTLEGREVNNYEVNASGPIESPTVLAQFKDFPSQLPKAVVAGLLQAGIVPEASRATLQADLATLPDVLDLGFGSVNVAKLAVDKQFGAPLNVDQTQSMYVTVPVNGENVPVLPLSTVKLHTAPSEITGLAGDLSKNGMLLSVAGVWVPLGLVVVGLLFVAIAAVRWRKPVSVTPERKAEAAHV</sequence>
<feature type="transmembrane region" description="Helical" evidence="1">
    <location>
        <begin position="356"/>
        <end position="377"/>
    </location>
</feature>
<keyword evidence="1" id="KW-0812">Transmembrane</keyword>
<dbReference type="Pfam" id="PF11271">
    <property type="entry name" value="PorA"/>
    <property type="match status" value="1"/>
</dbReference>
<keyword evidence="1" id="KW-0472">Membrane</keyword>
<evidence type="ECO:0000256" key="1">
    <source>
        <dbReference type="SAM" id="Phobius"/>
    </source>
</evidence>
<evidence type="ECO:0000313" key="2">
    <source>
        <dbReference type="EMBL" id="BAH50715.1"/>
    </source>
</evidence>
<dbReference type="PATRIC" id="fig|632772.20.peg.2580"/>
<reference evidence="2 3" key="1">
    <citation type="submission" date="2009-03" db="EMBL/GenBank/DDBJ databases">
        <title>Comparison of the complete genome sequences of Rhodococcus erythropolis PR4 and Rhodococcus opacus B4.</title>
        <authorList>
            <person name="Takarada H."/>
            <person name="Sekine M."/>
            <person name="Hosoyama A."/>
            <person name="Yamada R."/>
            <person name="Fujisawa T."/>
            <person name="Omata S."/>
            <person name="Shimizu A."/>
            <person name="Tsukatani N."/>
            <person name="Tanikawa S."/>
            <person name="Fujita N."/>
            <person name="Harayama S."/>
        </authorList>
    </citation>
    <scope>NUCLEOTIDE SEQUENCE [LARGE SCALE GENOMIC DNA]</scope>
    <source>
        <strain evidence="2 3">B4</strain>
    </source>
</reference>
<keyword evidence="1" id="KW-1133">Transmembrane helix</keyword>
<dbReference type="KEGG" id="rop:ROP_24680"/>